<evidence type="ECO:0000313" key="4">
    <source>
        <dbReference type="Proteomes" id="UP000324241"/>
    </source>
</evidence>
<reference evidence="2 3" key="1">
    <citation type="submission" date="2019-03" db="EMBL/GenBank/DDBJ databases">
        <title>The genome sequence of a newly discovered highly antifungal drug resistant Aspergillus species, Aspergillus tanneri NIH 1004.</title>
        <authorList>
            <person name="Mounaud S."/>
            <person name="Singh I."/>
            <person name="Joardar V."/>
            <person name="Pakala S."/>
            <person name="Pakala S."/>
            <person name="Venepally P."/>
            <person name="Hoover J."/>
            <person name="Nierman W."/>
            <person name="Chung J."/>
            <person name="Losada L."/>
        </authorList>
    </citation>
    <scope>NUCLEOTIDE SEQUENCE [LARGE SCALE GENOMIC DNA]</scope>
    <source>
        <strain evidence="2 3">NIH1004</strain>
    </source>
</reference>
<evidence type="ECO:0000313" key="1">
    <source>
        <dbReference type="EMBL" id="KAA8646820.1"/>
    </source>
</evidence>
<accession>A0A4S3JAH7</accession>
<name>A0A4S3JAH7_9EURO</name>
<sequence length="86" mass="9881">MVTLEGGMALVNAFNLSFASKEISSSSSNSMEISYRQPSHEIDRRMVHRPYGREYRENLQKTVGNVREYVVRLVIARPSLHVIKNE</sequence>
<keyword evidence="3" id="KW-1185">Reference proteome</keyword>
<reference evidence="1 4" key="2">
    <citation type="submission" date="2019-08" db="EMBL/GenBank/DDBJ databases">
        <title>The genome sequence of a newly discovered highly antifungal drug resistant Aspergillus species, Aspergillus tanneri NIH 1004.</title>
        <authorList>
            <person name="Mounaud S."/>
            <person name="Singh I."/>
            <person name="Joardar V."/>
            <person name="Pakala S."/>
            <person name="Pakala S."/>
            <person name="Venepally P."/>
            <person name="Chung J.K."/>
            <person name="Losada L."/>
            <person name="Nierman W.C."/>
        </authorList>
    </citation>
    <scope>NUCLEOTIDE SEQUENCE [LARGE SCALE GENOMIC DNA]</scope>
    <source>
        <strain evidence="1 4">NIH1004</strain>
    </source>
</reference>
<gene>
    <name evidence="1" type="ORF">ATNIH1004_005495</name>
    <name evidence="2" type="ORF">EYZ11_008600</name>
</gene>
<dbReference type="RefSeq" id="XP_033426181.1">
    <property type="nucleotide sequence ID" value="XM_033570149.1"/>
</dbReference>
<proteinExistence type="predicted"/>
<dbReference type="EMBL" id="SOSA01000371">
    <property type="protein sequence ID" value="THC91945.1"/>
    <property type="molecule type" value="Genomic_DNA"/>
</dbReference>
<dbReference type="Proteomes" id="UP000308092">
    <property type="component" value="Unassembled WGS sequence"/>
</dbReference>
<dbReference type="EMBL" id="QUQM01000004">
    <property type="protein sequence ID" value="KAA8646820.1"/>
    <property type="molecule type" value="Genomic_DNA"/>
</dbReference>
<dbReference type="AlphaFoldDB" id="A0A4S3JAH7"/>
<organism evidence="2 3">
    <name type="scientific">Aspergillus tanneri</name>
    <dbReference type="NCBI Taxonomy" id="1220188"/>
    <lineage>
        <taxon>Eukaryota</taxon>
        <taxon>Fungi</taxon>
        <taxon>Dikarya</taxon>
        <taxon>Ascomycota</taxon>
        <taxon>Pezizomycotina</taxon>
        <taxon>Eurotiomycetes</taxon>
        <taxon>Eurotiomycetidae</taxon>
        <taxon>Eurotiales</taxon>
        <taxon>Aspergillaceae</taxon>
        <taxon>Aspergillus</taxon>
        <taxon>Aspergillus subgen. Circumdati</taxon>
    </lineage>
</organism>
<dbReference type="Proteomes" id="UP000324241">
    <property type="component" value="Unassembled WGS sequence"/>
</dbReference>
<evidence type="ECO:0000313" key="2">
    <source>
        <dbReference type="EMBL" id="THC91945.1"/>
    </source>
</evidence>
<dbReference type="VEuPathDB" id="FungiDB:EYZ11_008600"/>
<dbReference type="GeneID" id="54328197"/>
<evidence type="ECO:0000313" key="3">
    <source>
        <dbReference type="Proteomes" id="UP000308092"/>
    </source>
</evidence>
<comment type="caution">
    <text evidence="2">The sequence shown here is derived from an EMBL/GenBank/DDBJ whole genome shotgun (WGS) entry which is preliminary data.</text>
</comment>
<protein>
    <submittedName>
        <fullName evidence="2">Uncharacterized protein</fullName>
    </submittedName>
</protein>